<dbReference type="GO" id="GO:0005829">
    <property type="term" value="C:cytosol"/>
    <property type="evidence" value="ECO:0007669"/>
    <property type="project" value="TreeGrafter"/>
</dbReference>
<dbReference type="GO" id="GO:0030254">
    <property type="term" value="P:protein secretion by the type III secretion system"/>
    <property type="evidence" value="ECO:0007669"/>
    <property type="project" value="InterPro"/>
</dbReference>
<dbReference type="InterPro" id="IPR012842">
    <property type="entry name" value="T3SS_SctL/SctL2"/>
</dbReference>
<evidence type="ECO:0000256" key="5">
    <source>
        <dbReference type="ARBA" id="ARBA00024335"/>
    </source>
</evidence>
<evidence type="ECO:0000256" key="6">
    <source>
        <dbReference type="ARBA" id="ARBA00040494"/>
    </source>
</evidence>
<dbReference type="RefSeq" id="WP_094843452.1">
    <property type="nucleotide sequence ID" value="NZ_NEVS01000004.1"/>
</dbReference>
<feature type="domain" description="Flagellar assembly protein FliH/Type III secretion system HrpE" evidence="8">
    <location>
        <begin position="73"/>
        <end position="199"/>
    </location>
</feature>
<sequence length="226" mass="25301">MTFLLDARPDGGDLSRDARVAPVGKVVRRAEHLAFVDARQLLAQARADAERIVEQARDVYRAERERGYADGQQAAQLEQAAAMLRIREQTSVYLKRVEADIVGVVVASMRRIVADFDDTERVLAVVRGGLALLRQQKQILLRVHTDDAVLVRQNLESLLSRFPSVDYVDVVADDRYERGACRIETPVGTIETSLGRQLDVLQHALEQMAPSTDGEDRDRPREADNV</sequence>
<dbReference type="InterPro" id="IPR051472">
    <property type="entry name" value="T3SS_Stator/FliH"/>
</dbReference>
<feature type="compositionally biased region" description="Basic and acidic residues" evidence="7">
    <location>
        <begin position="214"/>
        <end position="226"/>
    </location>
</feature>
<proteinExistence type="inferred from homology"/>
<protein>
    <recommendedName>
        <fullName evidence="6">Type 3 secretion system stator protein</fullName>
    </recommendedName>
</protein>
<dbReference type="NCBIfam" id="NF005392">
    <property type="entry name" value="PRK06937.1"/>
    <property type="match status" value="1"/>
</dbReference>
<organism evidence="9 10">
    <name type="scientific">Bordetella genomosp. 11</name>
    <dbReference type="NCBI Taxonomy" id="1416808"/>
    <lineage>
        <taxon>Bacteria</taxon>
        <taxon>Pseudomonadati</taxon>
        <taxon>Pseudomonadota</taxon>
        <taxon>Betaproteobacteria</taxon>
        <taxon>Burkholderiales</taxon>
        <taxon>Alcaligenaceae</taxon>
        <taxon>Bordetella</taxon>
    </lineage>
</organism>
<dbReference type="PANTHER" id="PTHR34982:SF4">
    <property type="entry name" value="TYPE 3 SECRETION SYSTEM STATOR PROTEIN"/>
    <property type="match status" value="1"/>
</dbReference>
<name>A0A261UJK5_9BORD</name>
<evidence type="ECO:0000256" key="4">
    <source>
        <dbReference type="ARBA" id="ARBA00022927"/>
    </source>
</evidence>
<feature type="region of interest" description="Disordered" evidence="7">
    <location>
        <begin position="207"/>
        <end position="226"/>
    </location>
</feature>
<dbReference type="Pfam" id="PF02108">
    <property type="entry name" value="FliH"/>
    <property type="match status" value="1"/>
</dbReference>
<dbReference type="AlphaFoldDB" id="A0A261UJK5"/>
<comment type="subcellular location">
    <subcellularLocation>
        <location evidence="1">Cytoplasm</location>
    </subcellularLocation>
</comment>
<evidence type="ECO:0000259" key="8">
    <source>
        <dbReference type="Pfam" id="PF02108"/>
    </source>
</evidence>
<dbReference type="InterPro" id="IPR018035">
    <property type="entry name" value="Flagellar_FliH/T3SS_HrpE"/>
</dbReference>
<keyword evidence="3" id="KW-0963">Cytoplasm</keyword>
<keyword evidence="10" id="KW-1185">Reference proteome</keyword>
<keyword evidence="2" id="KW-0813">Transport</keyword>
<comment type="caution">
    <text evidence="9">The sequence shown here is derived from an EMBL/GenBank/DDBJ whole genome shotgun (WGS) entry which is preliminary data.</text>
</comment>
<dbReference type="Proteomes" id="UP000215767">
    <property type="component" value="Unassembled WGS sequence"/>
</dbReference>
<evidence type="ECO:0000256" key="2">
    <source>
        <dbReference type="ARBA" id="ARBA00022448"/>
    </source>
</evidence>
<dbReference type="PANTHER" id="PTHR34982">
    <property type="entry name" value="YOP PROTEINS TRANSLOCATION PROTEIN L"/>
    <property type="match status" value="1"/>
</dbReference>
<evidence type="ECO:0000256" key="3">
    <source>
        <dbReference type="ARBA" id="ARBA00022490"/>
    </source>
</evidence>
<gene>
    <name evidence="9" type="ORF">CAL28_22860</name>
</gene>
<evidence type="ECO:0000313" key="10">
    <source>
        <dbReference type="Proteomes" id="UP000215767"/>
    </source>
</evidence>
<reference evidence="10" key="1">
    <citation type="submission" date="2017-05" db="EMBL/GenBank/DDBJ databases">
        <title>Complete and WGS of Bordetella genogroups.</title>
        <authorList>
            <person name="Spilker T."/>
            <person name="Lipuma J."/>
        </authorList>
    </citation>
    <scope>NUCLEOTIDE SEQUENCE [LARGE SCALE GENOMIC DNA]</scope>
    <source>
        <strain evidence="10">AU8856</strain>
    </source>
</reference>
<keyword evidence="4" id="KW-0653">Protein transport</keyword>
<evidence type="ECO:0000256" key="1">
    <source>
        <dbReference type="ARBA" id="ARBA00004496"/>
    </source>
</evidence>
<comment type="similarity">
    <text evidence="5">Belongs to the SctL stator family.</text>
</comment>
<dbReference type="NCBIfam" id="TIGR02499">
    <property type="entry name" value="HrpE_YscL_not"/>
    <property type="match status" value="1"/>
</dbReference>
<evidence type="ECO:0000256" key="7">
    <source>
        <dbReference type="SAM" id="MobiDB-lite"/>
    </source>
</evidence>
<dbReference type="OrthoDB" id="8221108at2"/>
<accession>A0A261UJK5</accession>
<evidence type="ECO:0000313" key="9">
    <source>
        <dbReference type="EMBL" id="OZI62068.1"/>
    </source>
</evidence>
<dbReference type="EMBL" id="NEVS01000004">
    <property type="protein sequence ID" value="OZI62068.1"/>
    <property type="molecule type" value="Genomic_DNA"/>
</dbReference>